<evidence type="ECO:0000313" key="3">
    <source>
        <dbReference type="Proteomes" id="UP001424741"/>
    </source>
</evidence>
<gene>
    <name evidence="2" type="ORF">Rhal01_00636</name>
</gene>
<feature type="chain" id="PRO_5047162782" evidence="1">
    <location>
        <begin position="25"/>
        <end position="149"/>
    </location>
</feature>
<organism evidence="2 3">
    <name type="scientific">Rubritalea halochordaticola</name>
    <dbReference type="NCBI Taxonomy" id="714537"/>
    <lineage>
        <taxon>Bacteria</taxon>
        <taxon>Pseudomonadati</taxon>
        <taxon>Verrucomicrobiota</taxon>
        <taxon>Verrucomicrobiia</taxon>
        <taxon>Verrucomicrobiales</taxon>
        <taxon>Rubritaleaceae</taxon>
        <taxon>Rubritalea</taxon>
    </lineage>
</organism>
<evidence type="ECO:0000313" key="2">
    <source>
        <dbReference type="EMBL" id="GAA5494475.1"/>
    </source>
</evidence>
<accession>A0ABP9UVM4</accession>
<proteinExistence type="predicted"/>
<evidence type="ECO:0000256" key="1">
    <source>
        <dbReference type="SAM" id="SignalP"/>
    </source>
</evidence>
<feature type="signal peptide" evidence="1">
    <location>
        <begin position="1"/>
        <end position="24"/>
    </location>
</feature>
<dbReference type="EMBL" id="BAABRL010000002">
    <property type="protein sequence ID" value="GAA5494475.1"/>
    <property type="molecule type" value="Genomic_DNA"/>
</dbReference>
<keyword evidence="3" id="KW-1185">Reference proteome</keyword>
<reference evidence="2 3" key="1">
    <citation type="submission" date="2024-02" db="EMBL/GenBank/DDBJ databases">
        <title>Rubritalea halochordaticola NBRC 107102.</title>
        <authorList>
            <person name="Ichikawa N."/>
            <person name="Katano-Makiyama Y."/>
            <person name="Hidaka K."/>
        </authorList>
    </citation>
    <scope>NUCLEOTIDE SEQUENCE [LARGE SCALE GENOMIC DNA]</scope>
    <source>
        <strain evidence="2 3">NBRC 107102</strain>
    </source>
</reference>
<comment type="caution">
    <text evidence="2">The sequence shown here is derived from an EMBL/GenBank/DDBJ whole genome shotgun (WGS) entry which is preliminary data.</text>
</comment>
<sequence length="149" mass="17438">MRDMVNCSMRIILLLLLCVSPLYAKPHTPAVGSKERKDILNAIRDPMEDVLRQEIIFRVGRLWVEDGWAFLLAEARTKEDKPIDYSKTRYAGESESVDEGVVALLRYKRGRWYVVEKNLFQNDIWWGELWKEYDAPKALFETGIKELDS</sequence>
<protein>
    <submittedName>
        <fullName evidence="2">Uncharacterized protein</fullName>
    </submittedName>
</protein>
<dbReference type="Proteomes" id="UP001424741">
    <property type="component" value="Unassembled WGS sequence"/>
</dbReference>
<keyword evidence="1" id="KW-0732">Signal</keyword>
<name>A0ABP9UVM4_9BACT</name>